<organism evidence="10 11">
    <name type="scientific">Pestalotiopsis fici (strain W106-1 / CGMCC3.15140)</name>
    <dbReference type="NCBI Taxonomy" id="1229662"/>
    <lineage>
        <taxon>Eukaryota</taxon>
        <taxon>Fungi</taxon>
        <taxon>Dikarya</taxon>
        <taxon>Ascomycota</taxon>
        <taxon>Pezizomycotina</taxon>
        <taxon>Sordariomycetes</taxon>
        <taxon>Xylariomycetidae</taxon>
        <taxon>Amphisphaeriales</taxon>
        <taxon>Sporocadaceae</taxon>
        <taxon>Pestalotiopsis</taxon>
    </lineage>
</organism>
<keyword evidence="5 8" id="KW-0732">Signal</keyword>
<dbReference type="InParanoid" id="W3X9X6"/>
<feature type="compositionally biased region" description="Low complexity" evidence="9">
    <location>
        <begin position="263"/>
        <end position="285"/>
    </location>
</feature>
<dbReference type="PROSITE" id="PS00155">
    <property type="entry name" value="CUTINASE_1"/>
    <property type="match status" value="1"/>
</dbReference>
<feature type="chain" id="PRO_5005150194" description="Cutinase" evidence="8">
    <location>
        <begin position="22"/>
        <end position="341"/>
    </location>
</feature>
<dbReference type="GeneID" id="19269749"/>
<dbReference type="Pfam" id="PF01083">
    <property type="entry name" value="Cutinase"/>
    <property type="match status" value="1"/>
</dbReference>
<dbReference type="EC" id="3.1.1.74" evidence="8"/>
<dbReference type="GO" id="GO:0005576">
    <property type="term" value="C:extracellular region"/>
    <property type="evidence" value="ECO:0007669"/>
    <property type="project" value="UniProtKB-SubCell"/>
</dbReference>
<feature type="region of interest" description="Disordered" evidence="9">
    <location>
        <begin position="263"/>
        <end position="322"/>
    </location>
</feature>
<keyword evidence="4 8" id="KW-0964">Secreted</keyword>
<dbReference type="EMBL" id="KI912111">
    <property type="protein sequence ID" value="ETS82860.1"/>
    <property type="molecule type" value="Genomic_DNA"/>
</dbReference>
<evidence type="ECO:0000256" key="1">
    <source>
        <dbReference type="ARBA" id="ARBA00004613"/>
    </source>
</evidence>
<keyword evidence="7" id="KW-1015">Disulfide bond</keyword>
<feature type="signal peptide" evidence="8">
    <location>
        <begin position="1"/>
        <end position="21"/>
    </location>
</feature>
<keyword evidence="11" id="KW-1185">Reference proteome</keyword>
<comment type="catalytic activity">
    <reaction evidence="8">
        <text>cutin + H2O = cutin monomers.</text>
        <dbReference type="EC" id="3.1.1.74"/>
    </reaction>
</comment>
<keyword evidence="3 8" id="KW-0719">Serine esterase</keyword>
<dbReference type="Proteomes" id="UP000030651">
    <property type="component" value="Unassembled WGS sequence"/>
</dbReference>
<accession>W3X9X6</accession>
<comment type="subcellular location">
    <subcellularLocation>
        <location evidence="1 8">Secreted</location>
    </subcellularLocation>
</comment>
<dbReference type="AlphaFoldDB" id="W3X9X6"/>
<sequence>MPSSRSLVSAAVLLGASAVNAQMSTTTCAEVHIFLAKGNNEPYPGRQGKLVTAICDGLESCDYEDIVMDNMIDDEYCGAVYQGATNGYSQINDYNSRCPDAKLVLSGYSQGGHVASDILGGGGGTFYNDCTEDTTPQLSSSSDAGKMIKAALTFGNVRHTANQPYNYESGSADDSYFPRDSAMQALLDEYEDVWRDYCVSGDPICAQGDTVADHLSYFDVYTDSAAEWVRGLLDAETCDDCSTTLTVATSGWESVTASGSVSVTGTSVPATATPTGTSSGSSTVTILPEATASTTENLSSTPTASATGSASSTGSSGSTPNSESVSIFSLVVAAGFAFFLV</sequence>
<evidence type="ECO:0000256" key="4">
    <source>
        <dbReference type="ARBA" id="ARBA00022525"/>
    </source>
</evidence>
<dbReference type="InterPro" id="IPR000675">
    <property type="entry name" value="Cutinase/axe"/>
</dbReference>
<evidence type="ECO:0000256" key="9">
    <source>
        <dbReference type="SAM" id="MobiDB-lite"/>
    </source>
</evidence>
<dbReference type="KEGG" id="pfy:PFICI_04736"/>
<dbReference type="eggNOG" id="ENOG502SPI4">
    <property type="taxonomic scope" value="Eukaryota"/>
</dbReference>
<keyword evidence="6 8" id="KW-0378">Hydrolase</keyword>
<dbReference type="HOGENOM" id="CLU_040058_0_1_1"/>
<dbReference type="InterPro" id="IPR029058">
    <property type="entry name" value="AB_hydrolase_fold"/>
</dbReference>
<evidence type="ECO:0000313" key="11">
    <source>
        <dbReference type="Proteomes" id="UP000030651"/>
    </source>
</evidence>
<dbReference type="PANTHER" id="PTHR33630">
    <property type="entry name" value="CUTINASE RV1984C-RELATED-RELATED"/>
    <property type="match status" value="1"/>
</dbReference>
<dbReference type="SUPFAM" id="SSF53474">
    <property type="entry name" value="alpha/beta-Hydrolases"/>
    <property type="match status" value="1"/>
</dbReference>
<feature type="compositionally biased region" description="Low complexity" evidence="9">
    <location>
        <begin position="299"/>
        <end position="320"/>
    </location>
</feature>
<comment type="function">
    <text evidence="8">Catalyzes the hydrolysis of complex carboxylic polyesters found in the cell wall of plants. Degrades cutin, a macromolecule that forms the structure of the plant cuticle.</text>
</comment>
<dbReference type="Gene3D" id="3.40.50.1820">
    <property type="entry name" value="alpha/beta hydrolase"/>
    <property type="match status" value="1"/>
</dbReference>
<dbReference type="OrthoDB" id="2586582at2759"/>
<name>W3X9X6_PESFW</name>
<dbReference type="GO" id="GO:0050525">
    <property type="term" value="F:cutinase activity"/>
    <property type="evidence" value="ECO:0007669"/>
    <property type="project" value="UniProtKB-UniRule"/>
</dbReference>
<dbReference type="PANTHER" id="PTHR33630:SF13">
    <property type="entry name" value="ACETYLXYLAN ESTERASE"/>
    <property type="match status" value="1"/>
</dbReference>
<evidence type="ECO:0000256" key="7">
    <source>
        <dbReference type="ARBA" id="ARBA00023157"/>
    </source>
</evidence>
<protein>
    <recommendedName>
        <fullName evidence="8">Cutinase</fullName>
        <ecNumber evidence="8">3.1.1.74</ecNumber>
    </recommendedName>
</protein>
<reference evidence="11" key="1">
    <citation type="journal article" date="2015" name="BMC Genomics">
        <title>Genomic and transcriptomic analysis of the endophytic fungus Pestalotiopsis fici reveals its lifestyle and high potential for synthesis of natural products.</title>
        <authorList>
            <person name="Wang X."/>
            <person name="Zhang X."/>
            <person name="Liu L."/>
            <person name="Xiang M."/>
            <person name="Wang W."/>
            <person name="Sun X."/>
            <person name="Che Y."/>
            <person name="Guo L."/>
            <person name="Liu G."/>
            <person name="Guo L."/>
            <person name="Wang C."/>
            <person name="Yin W.B."/>
            <person name="Stadler M."/>
            <person name="Zhang X."/>
            <person name="Liu X."/>
        </authorList>
    </citation>
    <scope>NUCLEOTIDE SEQUENCE [LARGE SCALE GENOMIC DNA]</scope>
    <source>
        <strain evidence="11">W106-1 / CGMCC3.15140</strain>
    </source>
</reference>
<gene>
    <name evidence="10" type="ORF">PFICI_04736</name>
</gene>
<evidence type="ECO:0000256" key="6">
    <source>
        <dbReference type="ARBA" id="ARBA00022801"/>
    </source>
</evidence>
<evidence type="ECO:0000313" key="10">
    <source>
        <dbReference type="EMBL" id="ETS82860.1"/>
    </source>
</evidence>
<evidence type="ECO:0000256" key="3">
    <source>
        <dbReference type="ARBA" id="ARBA00022487"/>
    </source>
</evidence>
<comment type="similarity">
    <text evidence="2 8">Belongs to the cutinase family.</text>
</comment>
<dbReference type="OMA" id="KSCDYED"/>
<dbReference type="STRING" id="1229662.W3X9X6"/>
<evidence type="ECO:0000256" key="5">
    <source>
        <dbReference type="ARBA" id="ARBA00022729"/>
    </source>
</evidence>
<dbReference type="RefSeq" id="XP_007831508.1">
    <property type="nucleotide sequence ID" value="XM_007833317.1"/>
</dbReference>
<dbReference type="SMART" id="SM01110">
    <property type="entry name" value="Cutinase"/>
    <property type="match status" value="1"/>
</dbReference>
<dbReference type="InterPro" id="IPR043580">
    <property type="entry name" value="CUTINASE_1"/>
</dbReference>
<proteinExistence type="inferred from homology"/>
<evidence type="ECO:0000256" key="8">
    <source>
        <dbReference type="RuleBase" id="RU361263"/>
    </source>
</evidence>
<evidence type="ECO:0000256" key="2">
    <source>
        <dbReference type="ARBA" id="ARBA00007534"/>
    </source>
</evidence>